<dbReference type="AlphaFoldDB" id="A0A7X1I034"/>
<dbReference type="RefSeq" id="WP_185947426.1">
    <property type="nucleotide sequence ID" value="NZ_JACMHY010000005.1"/>
</dbReference>
<comment type="caution">
    <text evidence="1">The sequence shown here is derived from an EMBL/GenBank/DDBJ whole genome shotgun (WGS) entry which is preliminary data.</text>
</comment>
<dbReference type="Proteomes" id="UP000517694">
    <property type="component" value="Unassembled WGS sequence"/>
</dbReference>
<accession>A0A7X1I034</accession>
<evidence type="ECO:0000313" key="1">
    <source>
        <dbReference type="EMBL" id="MBC2866192.1"/>
    </source>
</evidence>
<organism evidence="1 2">
    <name type="scientific">Streptomyces mexicanus</name>
    <dbReference type="NCBI Taxonomy" id="178566"/>
    <lineage>
        <taxon>Bacteria</taxon>
        <taxon>Bacillati</taxon>
        <taxon>Actinomycetota</taxon>
        <taxon>Actinomycetes</taxon>
        <taxon>Kitasatosporales</taxon>
        <taxon>Streptomycetaceae</taxon>
        <taxon>Streptomyces</taxon>
    </lineage>
</organism>
<name>A0A7X1I034_9ACTN</name>
<sequence>MFAHPDARVARSVRDAMATALGLRLEVSGTGLRPARPTARVRAVAAVGAVWAVTAQAVAQLPCPRERVVSDAWSVAKEIIAPVPHDYARARRSW</sequence>
<evidence type="ECO:0000313" key="2">
    <source>
        <dbReference type="Proteomes" id="UP000517694"/>
    </source>
</evidence>
<gene>
    <name evidence="1" type="ORF">H1R13_14705</name>
</gene>
<reference evidence="1 2" key="1">
    <citation type="submission" date="2020-08" db="EMBL/GenBank/DDBJ databases">
        <title>Whole-Genome Sequence of French Clinical Streptomyces mexicanus Strain Q0842.</title>
        <authorList>
            <person name="Boxberger M."/>
            <person name="La Scola B."/>
        </authorList>
    </citation>
    <scope>NUCLEOTIDE SEQUENCE [LARGE SCALE GENOMIC DNA]</scope>
    <source>
        <strain evidence="1 2">Marseille-Q0842</strain>
    </source>
</reference>
<keyword evidence="2" id="KW-1185">Reference proteome</keyword>
<proteinExistence type="predicted"/>
<dbReference type="EMBL" id="JACMHY010000005">
    <property type="protein sequence ID" value="MBC2866192.1"/>
    <property type="molecule type" value="Genomic_DNA"/>
</dbReference>
<protein>
    <submittedName>
        <fullName evidence="1">Uncharacterized protein</fullName>
    </submittedName>
</protein>